<evidence type="ECO:0000313" key="2">
    <source>
        <dbReference type="Proteomes" id="UP001064048"/>
    </source>
</evidence>
<keyword evidence="2" id="KW-1185">Reference proteome</keyword>
<gene>
    <name evidence="1" type="ORF">MSG28_010962</name>
</gene>
<evidence type="ECO:0000313" key="1">
    <source>
        <dbReference type="EMBL" id="KAI8438452.1"/>
    </source>
</evidence>
<protein>
    <submittedName>
        <fullName evidence="1">Uncharacterized protein</fullName>
    </submittedName>
</protein>
<dbReference type="Proteomes" id="UP001064048">
    <property type="component" value="Chromosome 18"/>
</dbReference>
<organism evidence="1 2">
    <name type="scientific">Choristoneura fumiferana</name>
    <name type="common">Spruce budworm moth</name>
    <name type="synonym">Archips fumiferana</name>
    <dbReference type="NCBI Taxonomy" id="7141"/>
    <lineage>
        <taxon>Eukaryota</taxon>
        <taxon>Metazoa</taxon>
        <taxon>Ecdysozoa</taxon>
        <taxon>Arthropoda</taxon>
        <taxon>Hexapoda</taxon>
        <taxon>Insecta</taxon>
        <taxon>Pterygota</taxon>
        <taxon>Neoptera</taxon>
        <taxon>Endopterygota</taxon>
        <taxon>Lepidoptera</taxon>
        <taxon>Glossata</taxon>
        <taxon>Ditrysia</taxon>
        <taxon>Tortricoidea</taxon>
        <taxon>Tortricidae</taxon>
        <taxon>Tortricinae</taxon>
        <taxon>Choristoneura</taxon>
    </lineage>
</organism>
<accession>A0ACC0KQL4</accession>
<sequence length="88" mass="9901">MWSCSSVRSTISTGTDSFTDLGLHDKKMCTRNDSFTDHGFHDMHIKVEVMAEQYRVEHYWSPNKVVSDIQACFVFVSDIGAGGKIVVI</sequence>
<comment type="caution">
    <text evidence="1">The sequence shown here is derived from an EMBL/GenBank/DDBJ whole genome shotgun (WGS) entry which is preliminary data.</text>
</comment>
<reference evidence="1 2" key="1">
    <citation type="journal article" date="2022" name="Genome Biol. Evol.">
        <title>The Spruce Budworm Genome: Reconstructing the Evolutionary History of Antifreeze Proteins.</title>
        <authorList>
            <person name="Beliveau C."/>
            <person name="Gagne P."/>
            <person name="Picq S."/>
            <person name="Vernygora O."/>
            <person name="Keeling C.I."/>
            <person name="Pinkney K."/>
            <person name="Doucet D."/>
            <person name="Wen F."/>
            <person name="Johnston J.S."/>
            <person name="Maaroufi H."/>
            <person name="Boyle B."/>
            <person name="Laroche J."/>
            <person name="Dewar K."/>
            <person name="Juretic N."/>
            <person name="Blackburn G."/>
            <person name="Nisole A."/>
            <person name="Brunet B."/>
            <person name="Brandao M."/>
            <person name="Lumley L."/>
            <person name="Duan J."/>
            <person name="Quan G."/>
            <person name="Lucarotti C.J."/>
            <person name="Roe A.D."/>
            <person name="Sperling F.A.H."/>
            <person name="Levesque R.C."/>
            <person name="Cusson M."/>
        </authorList>
    </citation>
    <scope>NUCLEOTIDE SEQUENCE [LARGE SCALE GENOMIC DNA]</scope>
    <source>
        <strain evidence="1">Glfc:IPQL:Cfum</strain>
    </source>
</reference>
<name>A0ACC0KQL4_CHOFU</name>
<dbReference type="EMBL" id="CM046118">
    <property type="protein sequence ID" value="KAI8438452.1"/>
    <property type="molecule type" value="Genomic_DNA"/>
</dbReference>
<proteinExistence type="predicted"/>